<dbReference type="Proteomes" id="UP000334990">
    <property type="component" value="Unassembled WGS sequence"/>
</dbReference>
<protein>
    <submittedName>
        <fullName evidence="2">Uncharacterized protein</fullName>
    </submittedName>
</protein>
<proteinExistence type="predicted"/>
<gene>
    <name evidence="2" type="ORF">Acor_72010</name>
</gene>
<dbReference type="AlphaFoldDB" id="A0A5M3WDG3"/>
<feature type="region of interest" description="Disordered" evidence="1">
    <location>
        <begin position="44"/>
        <end position="73"/>
    </location>
</feature>
<name>A0A5M3WDG3_9ACTN</name>
<organism evidence="2 3">
    <name type="scientific">Acrocarpospora corrugata</name>
    <dbReference type="NCBI Taxonomy" id="35763"/>
    <lineage>
        <taxon>Bacteria</taxon>
        <taxon>Bacillati</taxon>
        <taxon>Actinomycetota</taxon>
        <taxon>Actinomycetes</taxon>
        <taxon>Streptosporangiales</taxon>
        <taxon>Streptosporangiaceae</taxon>
        <taxon>Acrocarpospora</taxon>
    </lineage>
</organism>
<reference evidence="2 3" key="1">
    <citation type="submission" date="2019-10" db="EMBL/GenBank/DDBJ databases">
        <title>Whole genome shotgun sequence of Acrocarpospora corrugata NBRC 13972.</title>
        <authorList>
            <person name="Ichikawa N."/>
            <person name="Kimura A."/>
            <person name="Kitahashi Y."/>
            <person name="Komaki H."/>
            <person name="Oguchi A."/>
        </authorList>
    </citation>
    <scope>NUCLEOTIDE SEQUENCE [LARGE SCALE GENOMIC DNA]</scope>
    <source>
        <strain evidence="2 3">NBRC 13972</strain>
    </source>
</reference>
<keyword evidence="3" id="KW-1185">Reference proteome</keyword>
<evidence type="ECO:0000313" key="2">
    <source>
        <dbReference type="EMBL" id="GES05133.1"/>
    </source>
</evidence>
<dbReference type="EMBL" id="BLAD01000094">
    <property type="protein sequence ID" value="GES05133.1"/>
    <property type="molecule type" value="Genomic_DNA"/>
</dbReference>
<accession>A0A5M3WDG3</accession>
<evidence type="ECO:0000313" key="3">
    <source>
        <dbReference type="Proteomes" id="UP000334990"/>
    </source>
</evidence>
<sequence>MIMTDTIAQPQDESPTCICGALLADGQQFCRKCAARQRWIRRQNARLRADRRRGETRRPPRNPHRMSALGATR</sequence>
<comment type="caution">
    <text evidence="2">The sequence shown here is derived from an EMBL/GenBank/DDBJ whole genome shotgun (WGS) entry which is preliminary data.</text>
</comment>
<evidence type="ECO:0000256" key="1">
    <source>
        <dbReference type="SAM" id="MobiDB-lite"/>
    </source>
</evidence>